<dbReference type="Gene3D" id="1.10.606.10">
    <property type="entry name" value="Vanadium-containing Chloroperoxidase, domain 2"/>
    <property type="match status" value="1"/>
</dbReference>
<dbReference type="Proteomes" id="UP000663855">
    <property type="component" value="Unassembled WGS sequence"/>
</dbReference>
<dbReference type="GO" id="GO:0004601">
    <property type="term" value="F:peroxidase activity"/>
    <property type="evidence" value="ECO:0007669"/>
    <property type="project" value="InterPro"/>
</dbReference>
<name>A0A814TW87_9BILA</name>
<dbReference type="InterPro" id="IPR036938">
    <property type="entry name" value="PAP2/HPO_sf"/>
</dbReference>
<proteinExistence type="predicted"/>
<dbReference type="EMBL" id="CAJNOV010004140">
    <property type="protein sequence ID" value="CAF1163588.1"/>
    <property type="molecule type" value="Genomic_DNA"/>
</dbReference>
<organism evidence="1 2">
    <name type="scientific">Rotaria magnacalcarata</name>
    <dbReference type="NCBI Taxonomy" id="392030"/>
    <lineage>
        <taxon>Eukaryota</taxon>
        <taxon>Metazoa</taxon>
        <taxon>Spiralia</taxon>
        <taxon>Gnathifera</taxon>
        <taxon>Rotifera</taxon>
        <taxon>Eurotatoria</taxon>
        <taxon>Bdelloidea</taxon>
        <taxon>Philodinida</taxon>
        <taxon>Philodinidae</taxon>
        <taxon>Rotaria</taxon>
    </lineage>
</organism>
<dbReference type="PANTHER" id="PTHR34599">
    <property type="entry name" value="PEROXIDASE-RELATED"/>
    <property type="match status" value="1"/>
</dbReference>
<comment type="caution">
    <text evidence="1">The sequence shown here is derived from an EMBL/GenBank/DDBJ whole genome shotgun (WGS) entry which is preliminary data.</text>
</comment>
<accession>A0A814TW87</accession>
<sequence length="299" mass="34254">MSPRSGMSRGVTTGQLIASHILDTRKSGRSENRIVYTPINEQGYYQPDPSHPNQGYLTPHWGNLKPLLLDVGSQFRASNTVRETPAARLLFLNSMLYMNDFNEVRVFGARVSANRTSDQTEIGSFWAYDEQNNSLEDNARLFNIVNYVMVDAGIAVWDSKYYYSLWRPIIGIRQRTTSNVVDRNWRPLGAPTNGTGDNFTPEFSSYDSGHATFGSAVFYVLCRFYDADDISFEFQSDEYNGKAVDSITQRARPMRIRRYRSFTKAENRKSLESNISRCSLENQSRRRTIYGSKSWIICI</sequence>
<dbReference type="CDD" id="cd03398">
    <property type="entry name" value="PAP2_haloperoxidase"/>
    <property type="match status" value="1"/>
</dbReference>
<dbReference type="SUPFAM" id="SSF48317">
    <property type="entry name" value="Acid phosphatase/Vanadium-dependent haloperoxidase"/>
    <property type="match status" value="1"/>
</dbReference>
<dbReference type="PANTHER" id="PTHR34599:SF1">
    <property type="entry name" value="PHOSPHATIDIC ACID PHOSPHATASE TYPE 2_HALOPEROXIDASE DOMAIN-CONTAINING PROTEIN"/>
    <property type="match status" value="1"/>
</dbReference>
<evidence type="ECO:0000313" key="1">
    <source>
        <dbReference type="EMBL" id="CAF1163588.1"/>
    </source>
</evidence>
<dbReference type="AlphaFoldDB" id="A0A814TW87"/>
<dbReference type="InterPro" id="IPR016119">
    <property type="entry name" value="Br/Cl_peroxidase_C"/>
</dbReference>
<dbReference type="InterPro" id="IPR052559">
    <property type="entry name" value="V-haloperoxidase"/>
</dbReference>
<evidence type="ECO:0000313" key="2">
    <source>
        <dbReference type="Proteomes" id="UP000663855"/>
    </source>
</evidence>
<protein>
    <submittedName>
        <fullName evidence="1">Uncharacterized protein</fullName>
    </submittedName>
</protein>
<gene>
    <name evidence="1" type="ORF">CJN711_LOCUS10137</name>
</gene>
<reference evidence="1" key="1">
    <citation type="submission" date="2021-02" db="EMBL/GenBank/DDBJ databases">
        <authorList>
            <person name="Nowell W R."/>
        </authorList>
    </citation>
    <scope>NUCLEOTIDE SEQUENCE</scope>
</reference>